<proteinExistence type="predicted"/>
<dbReference type="HOGENOM" id="CLU_057301_0_0_9"/>
<dbReference type="KEGG" id="bts:Btus_0889"/>
<sequence>MQPFIPDRAFFEPRALDYPIGRDIYRRLQDLGVEIRYTTSHNRVTGIPGDDDLQRYRNAKRTLVVGVRRSLEFDTSRPSAEYAIPIATGCIGHCHYCYLQTTLGAKPYVRVYVNIPEILERAHRYIDERRPRITRFEAACTSDPLSLEHLTGNLRRLIEFMGQEEYGRLRFVTKYDLVDSLLDARHNGHTRIRFSVNSDYVVRNFEANTASLEERLAAARRVAEAGYPLGFIIAPIYLYEGWREEYEELVRRVSRAMPSNRRQGVTFELIQHRFTRPAKRVIEKRYPKTKLDLDESRRKYKWGRYGIGKLFARTWRAIGSCPGPWRIFGPSPFGASRFPRSKRGSGGNPLEKFRGCRLVFLDQIDPFRPPSPVLAPLLHPAPIPARCGMEGPVRLTNPKGYT</sequence>
<dbReference type="InterPro" id="IPR058240">
    <property type="entry name" value="rSAM_sf"/>
</dbReference>
<dbReference type="STRING" id="562970.Btus_0889"/>
<dbReference type="FunFam" id="3.40.50.12110:FF:000001">
    <property type="entry name" value="Spore photoproduct lyase"/>
    <property type="match status" value="1"/>
</dbReference>
<dbReference type="Pfam" id="PF20903">
    <property type="entry name" value="SPL"/>
    <property type="match status" value="1"/>
</dbReference>
<keyword evidence="3" id="KW-1185">Reference proteome</keyword>
<reference evidence="2 3" key="1">
    <citation type="journal article" date="2011" name="Stand. Genomic Sci.">
        <title>Complete genome sequence of the thermophilic, hydrogen-oxidizing Bacillus tusciae type strain (T2) and reclassification in the new genus, Kyrpidia gen. nov. as Kyrpidia tusciae comb. nov. and emendation of the family Alicyclobacillaceae da Costa and Rainey, 2010.</title>
        <authorList>
            <person name="Klenk H.P."/>
            <person name="Lapidus A."/>
            <person name="Chertkov O."/>
            <person name="Copeland A."/>
            <person name="Del Rio T.G."/>
            <person name="Nolan M."/>
            <person name="Lucas S."/>
            <person name="Chen F."/>
            <person name="Tice H."/>
            <person name="Cheng J.F."/>
            <person name="Han C."/>
            <person name="Bruce D."/>
            <person name="Goodwin L."/>
            <person name="Pitluck S."/>
            <person name="Pati A."/>
            <person name="Ivanova N."/>
            <person name="Mavromatis K."/>
            <person name="Daum C."/>
            <person name="Chen A."/>
            <person name="Palaniappan K."/>
            <person name="Chang Y.J."/>
            <person name="Land M."/>
            <person name="Hauser L."/>
            <person name="Jeffries C.D."/>
            <person name="Detter J.C."/>
            <person name="Rohde M."/>
            <person name="Abt B."/>
            <person name="Pukall R."/>
            <person name="Goker M."/>
            <person name="Bristow J."/>
            <person name="Markowitz V."/>
            <person name="Hugenholtz P."/>
            <person name="Eisen J.A."/>
        </authorList>
    </citation>
    <scope>NUCLEOTIDE SEQUENCE [LARGE SCALE GENOMIC DNA]</scope>
    <source>
        <strain evidence="2 3">DSM 2912</strain>
    </source>
</reference>
<dbReference type="GO" id="GO:1904047">
    <property type="term" value="F:S-adenosyl-L-methionine binding"/>
    <property type="evidence" value="ECO:0007669"/>
    <property type="project" value="InterPro"/>
</dbReference>
<evidence type="ECO:0000259" key="1">
    <source>
        <dbReference type="PROSITE" id="PS51918"/>
    </source>
</evidence>
<dbReference type="PANTHER" id="PTHR37822">
    <property type="entry name" value="SPORE PHOTOPRODUCT LYASE-RELATED"/>
    <property type="match status" value="1"/>
</dbReference>
<dbReference type="CDD" id="cd01335">
    <property type="entry name" value="Radical_SAM"/>
    <property type="match status" value="1"/>
</dbReference>
<evidence type="ECO:0000313" key="3">
    <source>
        <dbReference type="Proteomes" id="UP000002368"/>
    </source>
</evidence>
<accession>D5WW01</accession>
<dbReference type="SFLD" id="SFLDF00292">
    <property type="entry name" value="spore_photoproduct_lyase_1"/>
    <property type="match status" value="1"/>
</dbReference>
<dbReference type="GO" id="GO:0051539">
    <property type="term" value="F:4 iron, 4 sulfur cluster binding"/>
    <property type="evidence" value="ECO:0007669"/>
    <property type="project" value="InterPro"/>
</dbReference>
<dbReference type="GO" id="GO:0042601">
    <property type="term" value="C:endospore-forming forespore"/>
    <property type="evidence" value="ECO:0007669"/>
    <property type="project" value="InterPro"/>
</dbReference>
<dbReference type="PANTHER" id="PTHR37822:SF2">
    <property type="entry name" value="SPORE PHOTOPRODUCT LYASE"/>
    <property type="match status" value="1"/>
</dbReference>
<gene>
    <name evidence="2" type="ordered locus">Btus_0889</name>
</gene>
<dbReference type="InterPro" id="IPR034560">
    <property type="entry name" value="SPL_Bacilli"/>
</dbReference>
<dbReference type="SUPFAM" id="SSF102114">
    <property type="entry name" value="Radical SAM enzymes"/>
    <property type="match status" value="1"/>
</dbReference>
<dbReference type="Proteomes" id="UP000002368">
    <property type="component" value="Chromosome"/>
</dbReference>
<dbReference type="eggNOG" id="COG1533">
    <property type="taxonomic scope" value="Bacteria"/>
</dbReference>
<dbReference type="OrthoDB" id="9787095at2"/>
<dbReference type="AlphaFoldDB" id="D5WW01"/>
<dbReference type="InterPro" id="IPR049539">
    <property type="entry name" value="SPL"/>
</dbReference>
<evidence type="ECO:0000313" key="2">
    <source>
        <dbReference type="EMBL" id="ADG05633.1"/>
    </source>
</evidence>
<dbReference type="SFLD" id="SFLDG01079">
    <property type="entry name" value="spore_photoproduct_lyase_like"/>
    <property type="match status" value="1"/>
</dbReference>
<dbReference type="InterPro" id="IPR023897">
    <property type="entry name" value="SPL_firmicutes"/>
</dbReference>
<name>D5WW01_KYRT2</name>
<dbReference type="GO" id="GO:0003913">
    <property type="term" value="F:DNA photolyase activity"/>
    <property type="evidence" value="ECO:0007669"/>
    <property type="project" value="InterPro"/>
</dbReference>
<dbReference type="NCBIfam" id="TIGR04070">
    <property type="entry name" value="photo_TT_lyase"/>
    <property type="match status" value="1"/>
</dbReference>
<protein>
    <submittedName>
        <fullName evidence="2">Radical SAM domain protein</fullName>
    </submittedName>
</protein>
<dbReference type="InterPro" id="IPR007197">
    <property type="entry name" value="rSAM"/>
</dbReference>
<dbReference type="Gene3D" id="3.40.50.12110">
    <property type="match status" value="1"/>
</dbReference>
<dbReference type="PROSITE" id="PS51918">
    <property type="entry name" value="RADICAL_SAM"/>
    <property type="match status" value="1"/>
</dbReference>
<dbReference type="SFLD" id="SFLDS00029">
    <property type="entry name" value="Radical_SAM"/>
    <property type="match status" value="1"/>
</dbReference>
<dbReference type="Gene3D" id="3.80.30.30">
    <property type="match status" value="1"/>
</dbReference>
<feature type="domain" description="Radical SAM core" evidence="1">
    <location>
        <begin position="76"/>
        <end position="304"/>
    </location>
</feature>
<organism evidence="2 3">
    <name type="scientific">Kyrpidia tusciae (strain DSM 2912 / NBRC 15312 / T2)</name>
    <name type="common">Bacillus tusciae</name>
    <dbReference type="NCBI Taxonomy" id="562970"/>
    <lineage>
        <taxon>Bacteria</taxon>
        <taxon>Bacillati</taxon>
        <taxon>Bacillota</taxon>
        <taxon>Bacilli</taxon>
        <taxon>Bacillales</taxon>
        <taxon>Alicyclobacillaceae</taxon>
        <taxon>Kyrpidia</taxon>
    </lineage>
</organism>
<dbReference type="EMBL" id="CP002017">
    <property type="protein sequence ID" value="ADG05633.1"/>
    <property type="molecule type" value="Genomic_DNA"/>
</dbReference>